<dbReference type="EC" id="2.1.1.356" evidence="2"/>
<dbReference type="AlphaFoldDB" id="A0AA41VFL5"/>
<dbReference type="SUPFAM" id="SSF82199">
    <property type="entry name" value="SET domain"/>
    <property type="match status" value="1"/>
</dbReference>
<dbReference type="CDD" id="cd10519">
    <property type="entry name" value="SET_EZH"/>
    <property type="match status" value="1"/>
</dbReference>
<dbReference type="InterPro" id="IPR033467">
    <property type="entry name" value="Tesmin/TSO1-like_CXC"/>
</dbReference>
<evidence type="ECO:0000256" key="5">
    <source>
        <dbReference type="ARBA" id="ARBA00022691"/>
    </source>
</evidence>
<dbReference type="InterPro" id="IPR041355">
    <property type="entry name" value="Pre-SET_CXC"/>
</dbReference>
<keyword evidence="4" id="KW-0808">Transferase</keyword>
<dbReference type="InterPro" id="IPR045318">
    <property type="entry name" value="EZH1/2-like"/>
</dbReference>
<dbReference type="InterPro" id="IPR026489">
    <property type="entry name" value="CXC_dom"/>
</dbReference>
<feature type="domain" description="CXC" evidence="10">
    <location>
        <begin position="631"/>
        <end position="730"/>
    </location>
</feature>
<dbReference type="InterPro" id="IPR001214">
    <property type="entry name" value="SET_dom"/>
</dbReference>
<dbReference type="PROSITE" id="PS51576">
    <property type="entry name" value="SAM_MT43_EZ"/>
    <property type="match status" value="1"/>
</dbReference>
<organism evidence="11 12">
    <name type="scientific">Papaver nudicaule</name>
    <name type="common">Iceland poppy</name>
    <dbReference type="NCBI Taxonomy" id="74823"/>
    <lineage>
        <taxon>Eukaryota</taxon>
        <taxon>Viridiplantae</taxon>
        <taxon>Streptophyta</taxon>
        <taxon>Embryophyta</taxon>
        <taxon>Tracheophyta</taxon>
        <taxon>Spermatophyta</taxon>
        <taxon>Magnoliopsida</taxon>
        <taxon>Ranunculales</taxon>
        <taxon>Papaveraceae</taxon>
        <taxon>Papaveroideae</taxon>
        <taxon>Papaver</taxon>
    </lineage>
</organism>
<feature type="compositionally biased region" description="Polar residues" evidence="8">
    <location>
        <begin position="429"/>
        <end position="445"/>
    </location>
</feature>
<sequence length="894" mass="98899">MSKASDSGAKPPNNKKFDEQTGDGYGNISSNLLRIKKQIQSARLSSIKEKLKRNEKSLKVNTSQLLKLATSRNGSNNMVSARMDRPLCKLSGCGGHGGLGERDYVNCQDIYPSATTKLPYVEKISPYTTWIFLDKNQRMAEDQSVFGRRQIYYDQYGGETLICSDSEEELAEPEVAKHEFSEGEDQMLWRAFQEHGSTQEVLSILTQIIKATSSEIQDRYKSLLEKYQKEHPKEVESSGKTKVGIVLEKSLDVALDSFDNLFCRRCLVFDCRLHGCSQNLITPGEKQPYSCGPNENKKPCGEQCFLQASKSAKGIPEGPAKKDGISLLYKSGSGPGNVGTATKPDEGISDGKQATASISLDTTVIFKSSVGASTNVESLSRIPSNDNLNKRKVLKDVTITLGGPTMCSEKLQHASKKLKKLSISDVTNVATEGQRNSGSVSSTESMRPYSGSLDENEKKKHVHVSRLTSEFTGYSTTKYAMSGTVASGENNADVRERLANINMHVDLLNQSSNSLESKAEGSSSGCGWRPIEKELYLKGVEIFGKNSCLIARNLLPGLKTCKEVSTYMLGNGNAVLQIASLSPDSCFDDNGKPETSCVDQDMPTRSKIFRRRGKTRKLKYSWKSAGHPSSRKRIADGKIQSIKQYTPCECESMCGKQCSCHSNGTCCEKYCGCSKSCKNRFRGCHCAKSQCRSRQCPCFAAGRECDPDVCRNCWISCGDGSLGEPPARGDGYQCGNMKLLLKQRQRILLSKSNIAGWGAFIKNPVNKNDYLGEYTGELISHREADKRGKIYDRVDSSFLFDLNDQYVLDAYRKGDKLKFANHSKNPNCYAKVMLVAGDHRVGIFAKEHIEASEEIFYDYRYGPDQAPAWARNPECSKRDDSSAPPARARKHQSH</sequence>
<dbReference type="InterPro" id="IPR025778">
    <property type="entry name" value="Hist-Lys_N-MeTrfase_plant"/>
</dbReference>
<keyword evidence="6" id="KW-0539">Nucleus</keyword>
<dbReference type="PANTHER" id="PTHR45747">
    <property type="entry name" value="HISTONE-LYSINE N-METHYLTRANSFERASE E(Z)"/>
    <property type="match status" value="1"/>
</dbReference>
<dbReference type="GO" id="GO:0031507">
    <property type="term" value="P:heterochromatin formation"/>
    <property type="evidence" value="ECO:0007669"/>
    <property type="project" value="TreeGrafter"/>
</dbReference>
<evidence type="ECO:0000256" key="4">
    <source>
        <dbReference type="ARBA" id="ARBA00022679"/>
    </source>
</evidence>
<evidence type="ECO:0000256" key="7">
    <source>
        <dbReference type="ARBA" id="ARBA00048568"/>
    </source>
</evidence>
<dbReference type="PROSITE" id="PS50280">
    <property type="entry name" value="SET"/>
    <property type="match status" value="1"/>
</dbReference>
<dbReference type="InterPro" id="IPR058609">
    <property type="entry name" value="HTH_CLF-like"/>
</dbReference>
<evidence type="ECO:0000256" key="8">
    <source>
        <dbReference type="SAM" id="MobiDB-lite"/>
    </source>
</evidence>
<evidence type="ECO:0000259" key="10">
    <source>
        <dbReference type="PROSITE" id="PS51633"/>
    </source>
</evidence>
<evidence type="ECO:0000256" key="3">
    <source>
        <dbReference type="ARBA" id="ARBA00022603"/>
    </source>
</evidence>
<dbReference type="PANTHER" id="PTHR45747:SF14">
    <property type="entry name" value="HISTONE-LYSINE N-METHYLTRANSFERASE EZA1"/>
    <property type="match status" value="1"/>
</dbReference>
<evidence type="ECO:0000256" key="2">
    <source>
        <dbReference type="ARBA" id="ARBA00012186"/>
    </source>
</evidence>
<dbReference type="Proteomes" id="UP001177140">
    <property type="component" value="Unassembled WGS sequence"/>
</dbReference>
<dbReference type="SMART" id="SM00717">
    <property type="entry name" value="SANT"/>
    <property type="match status" value="2"/>
</dbReference>
<dbReference type="SMART" id="SM00317">
    <property type="entry name" value="SET"/>
    <property type="match status" value="1"/>
</dbReference>
<dbReference type="GO" id="GO:0031519">
    <property type="term" value="C:PcG protein complex"/>
    <property type="evidence" value="ECO:0007669"/>
    <property type="project" value="InterPro"/>
</dbReference>
<dbReference type="Pfam" id="PF18264">
    <property type="entry name" value="preSET_CXC"/>
    <property type="match status" value="1"/>
</dbReference>
<gene>
    <name evidence="11" type="ORF">MKW94_023106</name>
</gene>
<evidence type="ECO:0000259" key="9">
    <source>
        <dbReference type="PROSITE" id="PS50280"/>
    </source>
</evidence>
<feature type="region of interest" description="Disordered" evidence="8">
    <location>
        <begin position="1"/>
        <end position="23"/>
    </location>
</feature>
<dbReference type="InterPro" id="IPR046341">
    <property type="entry name" value="SET_dom_sf"/>
</dbReference>
<feature type="domain" description="SET" evidence="9">
    <location>
        <begin position="745"/>
        <end position="860"/>
    </location>
</feature>
<keyword evidence="12" id="KW-1185">Reference proteome</keyword>
<evidence type="ECO:0000313" key="12">
    <source>
        <dbReference type="Proteomes" id="UP001177140"/>
    </source>
</evidence>
<dbReference type="GO" id="GO:0140951">
    <property type="term" value="F:histone H3K27 trimethyltransferase activity"/>
    <property type="evidence" value="ECO:0007669"/>
    <property type="project" value="UniProtKB-EC"/>
</dbReference>
<keyword evidence="3" id="KW-0489">Methyltransferase</keyword>
<comment type="subcellular location">
    <subcellularLocation>
        <location evidence="1">Nucleus</location>
    </subcellularLocation>
</comment>
<evidence type="ECO:0000313" key="11">
    <source>
        <dbReference type="EMBL" id="MCL7040389.1"/>
    </source>
</evidence>
<dbReference type="GO" id="GO:0003682">
    <property type="term" value="F:chromatin binding"/>
    <property type="evidence" value="ECO:0007669"/>
    <property type="project" value="TreeGrafter"/>
</dbReference>
<evidence type="ECO:0000256" key="6">
    <source>
        <dbReference type="ARBA" id="ARBA00023242"/>
    </source>
</evidence>
<protein>
    <recommendedName>
        <fullName evidence="2">[histone H3]-lysine(27) N-trimethyltransferase</fullName>
        <ecNumber evidence="2">2.1.1.356</ecNumber>
    </recommendedName>
</protein>
<keyword evidence="5" id="KW-0949">S-adenosyl-L-methionine</keyword>
<comment type="caution">
    <text evidence="11">The sequence shown here is derived from an EMBL/GenBank/DDBJ whole genome shotgun (WGS) entry which is preliminary data.</text>
</comment>
<dbReference type="Pfam" id="PF25996">
    <property type="entry name" value="HTH_CLF_N"/>
    <property type="match status" value="1"/>
</dbReference>
<accession>A0AA41VFL5</accession>
<dbReference type="InterPro" id="IPR001005">
    <property type="entry name" value="SANT/Myb"/>
</dbReference>
<comment type="catalytic activity">
    <reaction evidence="7">
        <text>L-lysyl(27)-[histone H3] + 3 S-adenosyl-L-methionine = N(6),N(6),N(6)-trimethyl-L-lysyl(27)-[histone H3] + 3 S-adenosyl-L-homocysteine + 3 H(+)</text>
        <dbReference type="Rhea" id="RHEA:60292"/>
        <dbReference type="Rhea" id="RHEA-COMP:15535"/>
        <dbReference type="Rhea" id="RHEA-COMP:15548"/>
        <dbReference type="ChEBI" id="CHEBI:15378"/>
        <dbReference type="ChEBI" id="CHEBI:29969"/>
        <dbReference type="ChEBI" id="CHEBI:57856"/>
        <dbReference type="ChEBI" id="CHEBI:59789"/>
        <dbReference type="ChEBI" id="CHEBI:61961"/>
        <dbReference type="EC" id="2.1.1.356"/>
    </reaction>
</comment>
<evidence type="ECO:0000256" key="1">
    <source>
        <dbReference type="ARBA" id="ARBA00004123"/>
    </source>
</evidence>
<reference evidence="11" key="1">
    <citation type="submission" date="2022-03" db="EMBL/GenBank/DDBJ databases">
        <title>A functionally conserved STORR gene fusion in Papaver species that diverged 16.8 million years ago.</title>
        <authorList>
            <person name="Catania T."/>
        </authorList>
    </citation>
    <scope>NUCLEOTIDE SEQUENCE</scope>
    <source>
        <strain evidence="11">S-191538</strain>
    </source>
</reference>
<dbReference type="PROSITE" id="PS51633">
    <property type="entry name" value="CXC"/>
    <property type="match status" value="1"/>
</dbReference>
<dbReference type="GO" id="GO:0032259">
    <property type="term" value="P:methylation"/>
    <property type="evidence" value="ECO:0007669"/>
    <property type="project" value="UniProtKB-KW"/>
</dbReference>
<feature type="region of interest" description="Disordered" evidence="8">
    <location>
        <begin position="868"/>
        <end position="894"/>
    </location>
</feature>
<dbReference type="Pfam" id="PF00856">
    <property type="entry name" value="SET"/>
    <property type="match status" value="1"/>
</dbReference>
<dbReference type="EMBL" id="JAJJMA010211724">
    <property type="protein sequence ID" value="MCL7040389.1"/>
    <property type="molecule type" value="Genomic_DNA"/>
</dbReference>
<feature type="region of interest" description="Disordered" evidence="8">
    <location>
        <begin position="429"/>
        <end position="461"/>
    </location>
</feature>
<proteinExistence type="predicted"/>
<name>A0AA41VFL5_PAPNU</name>
<dbReference type="FunFam" id="2.170.270.10:FF:000001">
    <property type="entry name" value="Putative histone-lysine N-methyltransferase EZH2"/>
    <property type="match status" value="1"/>
</dbReference>
<dbReference type="SMART" id="SM01114">
    <property type="entry name" value="CXC"/>
    <property type="match status" value="1"/>
</dbReference>
<dbReference type="Gene3D" id="2.170.270.10">
    <property type="entry name" value="SET domain"/>
    <property type="match status" value="1"/>
</dbReference>